<evidence type="ECO:0000313" key="2">
    <source>
        <dbReference type="Proteomes" id="UP000316778"/>
    </source>
</evidence>
<dbReference type="Proteomes" id="UP000316778">
    <property type="component" value="Unassembled WGS sequence"/>
</dbReference>
<comment type="caution">
    <text evidence="1">The sequence shown here is derived from an EMBL/GenBank/DDBJ whole genome shotgun (WGS) entry which is preliminary data.</text>
</comment>
<evidence type="ECO:0000313" key="1">
    <source>
        <dbReference type="EMBL" id="TWI86317.1"/>
    </source>
</evidence>
<protein>
    <submittedName>
        <fullName evidence="1">Uncharacterized protein</fullName>
    </submittedName>
</protein>
<dbReference type="RefSeq" id="WP_145716037.1">
    <property type="nucleotide sequence ID" value="NZ_BAAAFY010000005.1"/>
</dbReference>
<accession>A0A562SY94</accession>
<dbReference type="AlphaFoldDB" id="A0A562SY94"/>
<name>A0A562SY94_CHIJA</name>
<sequence>MTYEENVRLKAEELVKIRYPQTYEFAKKWSNPPEGDFWARKYYKKQLEYMTEQMLPLAAKALEWAAEIAHAVNGPQFSKDVIDSMLVVLGVIPDPGPSKTQSEE</sequence>
<proteinExistence type="predicted"/>
<keyword evidence="2" id="KW-1185">Reference proteome</keyword>
<gene>
    <name evidence="1" type="ORF">LX66_3571</name>
</gene>
<organism evidence="1 2">
    <name type="scientific">Chitinophaga japonensis</name>
    <name type="common">Flexibacter japonensis</name>
    <dbReference type="NCBI Taxonomy" id="104662"/>
    <lineage>
        <taxon>Bacteria</taxon>
        <taxon>Pseudomonadati</taxon>
        <taxon>Bacteroidota</taxon>
        <taxon>Chitinophagia</taxon>
        <taxon>Chitinophagales</taxon>
        <taxon>Chitinophagaceae</taxon>
        <taxon>Chitinophaga</taxon>
    </lineage>
</organism>
<reference evidence="1 2" key="1">
    <citation type="journal article" date="2013" name="Stand. Genomic Sci.">
        <title>Genomic Encyclopedia of Type Strains, Phase I: The one thousand microbial genomes (KMG-I) project.</title>
        <authorList>
            <person name="Kyrpides N.C."/>
            <person name="Woyke T."/>
            <person name="Eisen J.A."/>
            <person name="Garrity G."/>
            <person name="Lilburn T.G."/>
            <person name="Beck B.J."/>
            <person name="Whitman W.B."/>
            <person name="Hugenholtz P."/>
            <person name="Klenk H.P."/>
        </authorList>
    </citation>
    <scope>NUCLEOTIDE SEQUENCE [LARGE SCALE GENOMIC DNA]</scope>
    <source>
        <strain evidence="1 2">DSM 13484</strain>
    </source>
</reference>
<dbReference type="EMBL" id="VLLG01000004">
    <property type="protein sequence ID" value="TWI86317.1"/>
    <property type="molecule type" value="Genomic_DNA"/>
</dbReference>